<accession>A0ABN6RKE0</accession>
<dbReference type="CDD" id="cd19080">
    <property type="entry name" value="AKR_AKR9A_9B"/>
    <property type="match status" value="1"/>
</dbReference>
<dbReference type="SUPFAM" id="SSF51430">
    <property type="entry name" value="NAD(P)-linked oxidoreductase"/>
    <property type="match status" value="1"/>
</dbReference>
<protein>
    <submittedName>
        <fullName evidence="3">Aldo/keto reductase</fullName>
    </submittedName>
</protein>
<dbReference type="Pfam" id="PF00248">
    <property type="entry name" value="Aldo_ket_red"/>
    <property type="match status" value="1"/>
</dbReference>
<geneLocation type="plasmid" evidence="3 4">
    <name>pDAETH-1</name>
</geneLocation>
<gene>
    <name evidence="3" type="ORF">DAETH_32590</name>
</gene>
<dbReference type="InterPro" id="IPR050523">
    <property type="entry name" value="AKR_Detox_Biosynth"/>
</dbReference>
<dbReference type="PANTHER" id="PTHR43364">
    <property type="entry name" value="NADH-SPECIFIC METHYLGLYOXAL REDUCTASE-RELATED"/>
    <property type="match status" value="1"/>
</dbReference>
<sequence length="344" mass="37230">MRYKLFGPTGLRVSELTLGTGTFGTGWGHGAEKEESRRVFDTFAEAGGNFIDTADVYQGGQSEEFLADFLRSDRDHFVVGTKYTIGPGALSKSGNNRKNMRRALEASLGRLGTEYVDVYWLHVADGVTPMEEVMRGLDDLVREGRVHYVGLSDFPAWQAAQGATIAQLRGLAPLTALQIEYSLVERSAERDLLPMSRDFGLSFLAWSPLAGGLLTGKYRDAGAQGRKTQGGGPIQPENARTGAIVDVVVQVASELGCTPSQVALAWVRQQDLGIIPILGARTQAQLQDNLGALNVTLSGEHLARLDDVSRIDLGFPHAMLASDGIRRSVTGGKDDLIDQRSARR</sequence>
<evidence type="ECO:0000313" key="3">
    <source>
        <dbReference type="EMBL" id="BDP43290.1"/>
    </source>
</evidence>
<evidence type="ECO:0000259" key="2">
    <source>
        <dbReference type="Pfam" id="PF00248"/>
    </source>
</evidence>
<keyword evidence="4" id="KW-1185">Reference proteome</keyword>
<dbReference type="EMBL" id="AP026561">
    <property type="protein sequence ID" value="BDP43290.1"/>
    <property type="molecule type" value="Genomic_DNA"/>
</dbReference>
<feature type="domain" description="NADP-dependent oxidoreductase" evidence="2">
    <location>
        <begin position="15"/>
        <end position="309"/>
    </location>
</feature>
<name>A0ABN6RKE0_9DEIO</name>
<dbReference type="Proteomes" id="UP001064971">
    <property type="component" value="Plasmid pDAETH-1"/>
</dbReference>
<keyword evidence="3" id="KW-0614">Plasmid</keyword>
<proteinExistence type="predicted"/>
<evidence type="ECO:0000313" key="4">
    <source>
        <dbReference type="Proteomes" id="UP001064971"/>
    </source>
</evidence>
<organism evidence="3 4">
    <name type="scientific">Deinococcus aetherius</name>
    <dbReference type="NCBI Taxonomy" id="200252"/>
    <lineage>
        <taxon>Bacteria</taxon>
        <taxon>Thermotogati</taxon>
        <taxon>Deinococcota</taxon>
        <taxon>Deinococci</taxon>
        <taxon>Deinococcales</taxon>
        <taxon>Deinococcaceae</taxon>
        <taxon>Deinococcus</taxon>
    </lineage>
</organism>
<reference evidence="3" key="1">
    <citation type="submission" date="2022-07" db="EMBL/GenBank/DDBJ databases">
        <title>Complete Genome Sequence of the Radioresistant Bacterium Deinococcus aetherius ST0316, Isolated from the Air Dust collected in Lower Stratosphere above Japan.</title>
        <authorList>
            <person name="Satoh K."/>
            <person name="Hagiwara K."/>
            <person name="Katsumata K."/>
            <person name="Kubo A."/>
            <person name="Yokobori S."/>
            <person name="Yamagishi A."/>
            <person name="Oono Y."/>
            <person name="Narumi I."/>
        </authorList>
    </citation>
    <scope>NUCLEOTIDE SEQUENCE</scope>
    <source>
        <strain evidence="3">ST0316</strain>
        <plasmid evidence="3">pDAETH-1</plasmid>
    </source>
</reference>
<dbReference type="InterPro" id="IPR036812">
    <property type="entry name" value="NAD(P)_OxRdtase_dom_sf"/>
</dbReference>
<dbReference type="Gene3D" id="3.20.20.100">
    <property type="entry name" value="NADP-dependent oxidoreductase domain"/>
    <property type="match status" value="1"/>
</dbReference>
<evidence type="ECO:0000256" key="1">
    <source>
        <dbReference type="ARBA" id="ARBA00023002"/>
    </source>
</evidence>
<dbReference type="InterPro" id="IPR023210">
    <property type="entry name" value="NADP_OxRdtase_dom"/>
</dbReference>
<keyword evidence="1" id="KW-0560">Oxidoreductase</keyword>
<dbReference type="PANTHER" id="PTHR43364:SF4">
    <property type="entry name" value="NAD(P)-LINKED OXIDOREDUCTASE SUPERFAMILY PROTEIN"/>
    <property type="match status" value="1"/>
</dbReference>
<dbReference type="RefSeq" id="WP_264777792.1">
    <property type="nucleotide sequence ID" value="NZ_AP026561.1"/>
</dbReference>